<evidence type="ECO:0000313" key="7">
    <source>
        <dbReference type="EMBL" id="MBB5061143.1"/>
    </source>
</evidence>
<proteinExistence type="predicted"/>
<dbReference type="EMBL" id="JACHIP010000029">
    <property type="protein sequence ID" value="MBB5061143.1"/>
    <property type="molecule type" value="Genomic_DNA"/>
</dbReference>
<feature type="domain" description="YknX-like beta-barrel" evidence="6">
    <location>
        <begin position="274"/>
        <end position="348"/>
    </location>
</feature>
<comment type="subcellular location">
    <subcellularLocation>
        <location evidence="1">Cell envelope</location>
    </subcellularLocation>
</comment>
<sequence length="437" mass="46482">MKRSSVVRWVTIAGCAALLVAAFAISRPNSTPSHSDDIPVGEVKRGDLQIMVHGDGELKAGHTATLTAPPVGGGSLRITRLSIGREPVKKDDVVIEFDPSEQRYKVEQSQSELLEAQQEIVKANADAAVLAAQDKVALLKARYGVKKAELDVQKKEIVSTIDGAKFDAALTHAKRSLAELETDVESNTASRQASVFLAQEKYNKAKLAMDQAQQNIKMMHVAAPMDGLISIQKNMNASGGFFFTGMSLPDYRAGDQVQPGNAIAQVVDPSGVELTANIGERDRSNIKPGQAVQITFDALPGKVYHGTAKSVGGIATRQIFDGTPGGTFSVSIQLADADARLRSGMTARLLFVGDTQKDVLLVPRQAIFLKDGKSIVYLQRGSNYEQQEVALQGESESRAIVKGKDGTLAAGSHVALIDPTVPRKPEAGTSPSTGGTP</sequence>
<dbReference type="Pfam" id="PF25990">
    <property type="entry name" value="Beta-barrel_YknX"/>
    <property type="match status" value="1"/>
</dbReference>
<accession>A0A7W8E6F3</accession>
<keyword evidence="8" id="KW-1185">Reference proteome</keyword>
<evidence type="ECO:0000256" key="2">
    <source>
        <dbReference type="ARBA" id="ARBA00023054"/>
    </source>
</evidence>
<dbReference type="PANTHER" id="PTHR32347:SF23">
    <property type="entry name" value="BLL5650 PROTEIN"/>
    <property type="match status" value="1"/>
</dbReference>
<dbReference type="PANTHER" id="PTHR32347">
    <property type="entry name" value="EFFLUX SYSTEM COMPONENT YKNX-RELATED"/>
    <property type="match status" value="1"/>
</dbReference>
<dbReference type="Gene3D" id="2.40.30.170">
    <property type="match status" value="1"/>
</dbReference>
<feature type="signal peptide" evidence="5">
    <location>
        <begin position="1"/>
        <end position="26"/>
    </location>
</feature>
<feature type="region of interest" description="Disordered" evidence="4">
    <location>
        <begin position="418"/>
        <end position="437"/>
    </location>
</feature>
<dbReference type="GO" id="GO:0030313">
    <property type="term" value="C:cell envelope"/>
    <property type="evidence" value="ECO:0007669"/>
    <property type="project" value="UniProtKB-SubCell"/>
</dbReference>
<gene>
    <name evidence="7" type="ORF">HDF16_005879</name>
</gene>
<dbReference type="InterPro" id="IPR050465">
    <property type="entry name" value="UPF0194_transport"/>
</dbReference>
<evidence type="ECO:0000313" key="8">
    <source>
        <dbReference type="Proteomes" id="UP000540989"/>
    </source>
</evidence>
<protein>
    <recommendedName>
        <fullName evidence="6">YknX-like beta-barrel domain-containing protein</fullName>
    </recommendedName>
</protein>
<reference evidence="7 8" key="1">
    <citation type="submission" date="2020-08" db="EMBL/GenBank/DDBJ databases">
        <title>Genomic Encyclopedia of Type Strains, Phase IV (KMG-V): Genome sequencing to study the core and pangenomes of soil and plant-associated prokaryotes.</title>
        <authorList>
            <person name="Whitman W."/>
        </authorList>
    </citation>
    <scope>NUCLEOTIDE SEQUENCE [LARGE SCALE GENOMIC DNA]</scope>
    <source>
        <strain evidence="7 8">M8UP14</strain>
    </source>
</reference>
<evidence type="ECO:0000256" key="5">
    <source>
        <dbReference type="SAM" id="SignalP"/>
    </source>
</evidence>
<keyword evidence="2 3" id="KW-0175">Coiled coil</keyword>
<dbReference type="Gene3D" id="2.40.420.20">
    <property type="match status" value="1"/>
</dbReference>
<dbReference type="AlphaFoldDB" id="A0A7W8E6F3"/>
<dbReference type="RefSeq" id="WP_184223865.1">
    <property type="nucleotide sequence ID" value="NZ_JACHIP010000029.1"/>
</dbReference>
<organism evidence="7 8">
    <name type="scientific">Granulicella aggregans</name>
    <dbReference type="NCBI Taxonomy" id="474949"/>
    <lineage>
        <taxon>Bacteria</taxon>
        <taxon>Pseudomonadati</taxon>
        <taxon>Acidobacteriota</taxon>
        <taxon>Terriglobia</taxon>
        <taxon>Terriglobales</taxon>
        <taxon>Acidobacteriaceae</taxon>
        <taxon>Granulicella</taxon>
    </lineage>
</organism>
<evidence type="ECO:0000256" key="1">
    <source>
        <dbReference type="ARBA" id="ARBA00004196"/>
    </source>
</evidence>
<evidence type="ECO:0000256" key="4">
    <source>
        <dbReference type="SAM" id="MobiDB-lite"/>
    </source>
</evidence>
<dbReference type="InterPro" id="IPR058636">
    <property type="entry name" value="Beta-barrel_YknX"/>
</dbReference>
<evidence type="ECO:0000259" key="6">
    <source>
        <dbReference type="Pfam" id="PF25990"/>
    </source>
</evidence>
<feature type="chain" id="PRO_5031105180" description="YknX-like beta-barrel domain-containing protein" evidence="5">
    <location>
        <begin position="27"/>
        <end position="437"/>
    </location>
</feature>
<keyword evidence="5" id="KW-0732">Signal</keyword>
<evidence type="ECO:0000256" key="3">
    <source>
        <dbReference type="SAM" id="Coils"/>
    </source>
</evidence>
<feature type="coiled-coil region" evidence="3">
    <location>
        <begin position="106"/>
        <end position="133"/>
    </location>
</feature>
<name>A0A7W8E6F3_9BACT</name>
<dbReference type="Proteomes" id="UP000540989">
    <property type="component" value="Unassembled WGS sequence"/>
</dbReference>
<comment type="caution">
    <text evidence="7">The sequence shown here is derived from an EMBL/GenBank/DDBJ whole genome shotgun (WGS) entry which is preliminary data.</text>
</comment>